<feature type="region of interest" description="Disordered" evidence="1">
    <location>
        <begin position="49"/>
        <end position="70"/>
    </location>
</feature>
<proteinExistence type="predicted"/>
<feature type="compositionally biased region" description="Polar residues" evidence="1">
    <location>
        <begin position="51"/>
        <end position="70"/>
    </location>
</feature>
<evidence type="ECO:0000313" key="2">
    <source>
        <dbReference type="EMBL" id="TPP63203.1"/>
    </source>
</evidence>
<comment type="caution">
    <text evidence="2">The sequence shown here is derived from an EMBL/GenBank/DDBJ whole genome shotgun (WGS) entry which is preliminary data.</text>
</comment>
<name>A0A504YPW4_FASGI</name>
<evidence type="ECO:0000313" key="3">
    <source>
        <dbReference type="Proteomes" id="UP000316759"/>
    </source>
</evidence>
<dbReference type="Proteomes" id="UP000316759">
    <property type="component" value="Unassembled WGS sequence"/>
</dbReference>
<dbReference type="EMBL" id="SUNJ01005934">
    <property type="protein sequence ID" value="TPP63203.1"/>
    <property type="molecule type" value="Genomic_DNA"/>
</dbReference>
<evidence type="ECO:0000256" key="1">
    <source>
        <dbReference type="SAM" id="MobiDB-lite"/>
    </source>
</evidence>
<dbReference type="AlphaFoldDB" id="A0A504YPW4"/>
<gene>
    <name evidence="2" type="ORF">FGIG_08904</name>
</gene>
<reference evidence="2 3" key="1">
    <citation type="submission" date="2019-04" db="EMBL/GenBank/DDBJ databases">
        <title>Annotation for the trematode Fasciola gigantica.</title>
        <authorList>
            <person name="Choi Y.-J."/>
        </authorList>
    </citation>
    <scope>NUCLEOTIDE SEQUENCE [LARGE SCALE GENOMIC DNA]</scope>
    <source>
        <strain evidence="2">Uganda_cow_1</strain>
    </source>
</reference>
<keyword evidence="3" id="KW-1185">Reference proteome</keyword>
<organism evidence="2 3">
    <name type="scientific">Fasciola gigantica</name>
    <name type="common">Giant liver fluke</name>
    <dbReference type="NCBI Taxonomy" id="46835"/>
    <lineage>
        <taxon>Eukaryota</taxon>
        <taxon>Metazoa</taxon>
        <taxon>Spiralia</taxon>
        <taxon>Lophotrochozoa</taxon>
        <taxon>Platyhelminthes</taxon>
        <taxon>Trematoda</taxon>
        <taxon>Digenea</taxon>
        <taxon>Plagiorchiida</taxon>
        <taxon>Echinostomata</taxon>
        <taxon>Echinostomatoidea</taxon>
        <taxon>Fasciolidae</taxon>
        <taxon>Fasciola</taxon>
    </lineage>
</organism>
<accession>A0A504YPW4</accession>
<protein>
    <submittedName>
        <fullName evidence="2">Uncharacterized protein</fullName>
    </submittedName>
</protein>
<sequence length="171" mass="19102">MSSYSPLVLTSPKENECDSREEKFMEYLHALRAAYPDHKDRQLAKLMENTKPVQNRLHTQQSPGGKTETNPKMVVDLQGSTEKLRNVNMNTFMFAPVVRCTARGSDPQLRGSRFAPCGPNRELALGPDPTVHRGPDPRLLTQRSIDTPPWTNTVSSSDFGLFKSVICSSLV</sequence>